<reference evidence="2" key="1">
    <citation type="submission" date="2014-05" db="EMBL/GenBank/DDBJ databases">
        <title>The genome and life-stage specific transcriptomes of Globodera pallida elucidate key aspects of plant parasitism by a cyst nematode.</title>
        <authorList>
            <person name="Cotton J.A."/>
            <person name="Lilley C.J."/>
            <person name="Jones L.M."/>
            <person name="Kikuchi T."/>
            <person name="Reid A.J."/>
            <person name="Thorpe P."/>
            <person name="Tsai I.J."/>
            <person name="Beasley H."/>
            <person name="Blok V."/>
            <person name="Cock P.J.A."/>
            <person name="Van den Akker S.E."/>
            <person name="Holroyd N."/>
            <person name="Hunt M."/>
            <person name="Mantelin S."/>
            <person name="Naghra H."/>
            <person name="Pain A."/>
            <person name="Palomares-Rius J.E."/>
            <person name="Zarowiecki M."/>
            <person name="Berriman M."/>
            <person name="Jones J.T."/>
            <person name="Urwin P.E."/>
        </authorList>
    </citation>
    <scope>NUCLEOTIDE SEQUENCE [LARGE SCALE GENOMIC DNA]</scope>
    <source>
        <strain evidence="2">Lindley</strain>
    </source>
</reference>
<dbReference type="InterPro" id="IPR035810">
    <property type="entry name" value="PEBP_euk"/>
</dbReference>
<evidence type="ECO:0000313" key="3">
    <source>
        <dbReference type="WBParaSite" id="GPLIN_000419000"/>
    </source>
</evidence>
<dbReference type="PANTHER" id="PTHR11362:SF82">
    <property type="entry name" value="PHOSPHATIDYLETHANOLAMINE-BINDING PROTEIN 4"/>
    <property type="match status" value="1"/>
</dbReference>
<dbReference type="Proteomes" id="UP000050741">
    <property type="component" value="Unassembled WGS sequence"/>
</dbReference>
<evidence type="ECO:0000313" key="2">
    <source>
        <dbReference type="Proteomes" id="UP000050741"/>
    </source>
</evidence>
<organism evidence="2 3">
    <name type="scientific">Globodera pallida</name>
    <name type="common">Potato cyst nematode worm</name>
    <name type="synonym">Heterodera pallida</name>
    <dbReference type="NCBI Taxonomy" id="36090"/>
    <lineage>
        <taxon>Eukaryota</taxon>
        <taxon>Metazoa</taxon>
        <taxon>Ecdysozoa</taxon>
        <taxon>Nematoda</taxon>
        <taxon>Chromadorea</taxon>
        <taxon>Rhabditida</taxon>
        <taxon>Tylenchina</taxon>
        <taxon>Tylenchomorpha</taxon>
        <taxon>Tylenchoidea</taxon>
        <taxon>Heteroderidae</taxon>
        <taxon>Heteroderinae</taxon>
        <taxon>Globodera</taxon>
    </lineage>
</organism>
<keyword evidence="2" id="KW-1185">Reference proteome</keyword>
<keyword evidence="1" id="KW-0732">Signal</keyword>
<dbReference type="Gene3D" id="3.90.280.10">
    <property type="entry name" value="PEBP-like"/>
    <property type="match status" value="2"/>
</dbReference>
<proteinExistence type="predicted"/>
<dbReference type="CDD" id="cd00866">
    <property type="entry name" value="PEBP_euk"/>
    <property type="match status" value="1"/>
</dbReference>
<dbReference type="InterPro" id="IPR008914">
    <property type="entry name" value="PEBP"/>
</dbReference>
<accession>A0A183BUA4</accession>
<reference evidence="3" key="2">
    <citation type="submission" date="2016-06" db="UniProtKB">
        <authorList>
            <consortium name="WormBaseParasite"/>
        </authorList>
    </citation>
    <scope>IDENTIFICATION</scope>
</reference>
<dbReference type="SUPFAM" id="SSF49777">
    <property type="entry name" value="PEBP-like"/>
    <property type="match status" value="2"/>
</dbReference>
<dbReference type="PROSITE" id="PS51257">
    <property type="entry name" value="PROKAR_LIPOPROTEIN"/>
    <property type="match status" value="1"/>
</dbReference>
<dbReference type="Pfam" id="PF01161">
    <property type="entry name" value="PBP"/>
    <property type="match status" value="2"/>
</dbReference>
<dbReference type="WBParaSite" id="GPLIN_000419000">
    <property type="protein sequence ID" value="GPLIN_000419000"/>
    <property type="gene ID" value="GPLIN_000419000"/>
</dbReference>
<protein>
    <submittedName>
        <fullName evidence="3">Phosphatidylethanolamine-binding protein</fullName>
    </submittedName>
</protein>
<evidence type="ECO:0000256" key="1">
    <source>
        <dbReference type="SAM" id="SignalP"/>
    </source>
</evidence>
<name>A0A183BUA4_GLOPA</name>
<feature type="chain" id="PRO_5008146659" evidence="1">
    <location>
        <begin position="25"/>
        <end position="237"/>
    </location>
</feature>
<dbReference type="AlphaFoldDB" id="A0A183BUA4"/>
<sequence length="237" mass="26069">MIDRQFSFTIAIISCCILQWKIMCAEILSVEKSFAANGIVPDVVSKSPAKLVTAEFDGGLYAELGNELVPNNLTNAPALAWQTEEDKNYTVAMVDPDAPSRKNPRNREWLHWLDVNVPGTDVAQGEQVSIVTCLVDPDAPSRKNPANREWLHWLVVNVPGTDVAQGEQVTSYMGPAPPKGTGLHRYVFLVYQQKVGTVLNTNQKPVGRSNFNISEFAKKILLGSPVAGNFFTAQYHG</sequence>
<dbReference type="PANTHER" id="PTHR11362">
    <property type="entry name" value="PHOSPHATIDYLETHANOLAMINE-BINDING PROTEIN"/>
    <property type="match status" value="1"/>
</dbReference>
<feature type="signal peptide" evidence="1">
    <location>
        <begin position="1"/>
        <end position="24"/>
    </location>
</feature>
<dbReference type="InterPro" id="IPR036610">
    <property type="entry name" value="PEBP-like_sf"/>
</dbReference>